<proteinExistence type="predicted"/>
<name>A0AC59Z693_RANTA</name>
<dbReference type="EMBL" id="OX596109">
    <property type="protein sequence ID" value="CAN0264675.1"/>
    <property type="molecule type" value="Genomic_DNA"/>
</dbReference>
<organism evidence="1 2">
    <name type="scientific">Rangifer tarandus platyrhynchus</name>
    <name type="common">Svalbard reindeer</name>
    <dbReference type="NCBI Taxonomy" id="3082113"/>
    <lineage>
        <taxon>Eukaryota</taxon>
        <taxon>Metazoa</taxon>
        <taxon>Chordata</taxon>
        <taxon>Craniata</taxon>
        <taxon>Vertebrata</taxon>
        <taxon>Euteleostomi</taxon>
        <taxon>Mammalia</taxon>
        <taxon>Eutheria</taxon>
        <taxon>Laurasiatheria</taxon>
        <taxon>Artiodactyla</taxon>
        <taxon>Ruminantia</taxon>
        <taxon>Pecora</taxon>
        <taxon>Cervidae</taxon>
        <taxon>Odocoileinae</taxon>
        <taxon>Rangifer</taxon>
    </lineage>
</organism>
<evidence type="ECO:0000313" key="1">
    <source>
        <dbReference type="EMBL" id="CAN0264675.1"/>
    </source>
</evidence>
<gene>
    <name evidence="1" type="ORF">MRATA1EN22A_LOCUS14562</name>
</gene>
<reference evidence="1" key="1">
    <citation type="submission" date="2023-05" db="EMBL/GenBank/DDBJ databases">
        <authorList>
            <consortium name="ELIXIR-Norway"/>
        </authorList>
    </citation>
    <scope>NUCLEOTIDE SEQUENCE</scope>
</reference>
<reference evidence="1" key="2">
    <citation type="submission" date="2025-03" db="EMBL/GenBank/DDBJ databases">
        <authorList>
            <consortium name="ELIXIR-Norway"/>
            <consortium name="Elixir Norway"/>
        </authorList>
    </citation>
    <scope>NUCLEOTIDE SEQUENCE</scope>
</reference>
<dbReference type="Proteomes" id="UP001162501">
    <property type="component" value="Chromosome 25"/>
</dbReference>
<accession>A0AC59Z693</accession>
<protein>
    <submittedName>
        <fullName evidence="1">Uncharacterized protein</fullName>
    </submittedName>
</protein>
<sequence length="106" mass="11282">MRPPEAESPLAVVQSLILLDVKTSARHSRGLRNSHILSCDSAGISERLGSLPDGGSGSKGRTWRLLPRAPHVLLVTGQPAGAREERVKGAVFGEKAARSLKHVKIS</sequence>
<evidence type="ECO:0000313" key="2">
    <source>
        <dbReference type="Proteomes" id="UP001162501"/>
    </source>
</evidence>